<dbReference type="AlphaFoldDB" id="A0AAQ5Z451"/>
<keyword evidence="3 4" id="KW-0833">Ubl conjugation pathway</keyword>
<evidence type="ECO:0000256" key="4">
    <source>
        <dbReference type="PROSITE-ProRule" id="PRU00104"/>
    </source>
</evidence>
<name>A0AAQ5Z451_AMPOC</name>
<dbReference type="GO" id="GO:0061630">
    <property type="term" value="F:ubiquitin protein ligase activity"/>
    <property type="evidence" value="ECO:0007669"/>
    <property type="project" value="TreeGrafter"/>
</dbReference>
<feature type="repeat" description="RCC1" evidence="5">
    <location>
        <begin position="246"/>
        <end position="297"/>
    </location>
</feature>
<proteinExistence type="predicted"/>
<evidence type="ECO:0000256" key="3">
    <source>
        <dbReference type="ARBA" id="ARBA00022786"/>
    </source>
</evidence>
<reference evidence="7" key="2">
    <citation type="submission" date="2025-08" db="UniProtKB">
        <authorList>
            <consortium name="Ensembl"/>
        </authorList>
    </citation>
    <scope>IDENTIFICATION</scope>
</reference>
<dbReference type="PRINTS" id="PR00633">
    <property type="entry name" value="RCCNDNSATION"/>
</dbReference>
<protein>
    <recommendedName>
        <fullName evidence="6">HECT domain-containing protein</fullName>
    </recommendedName>
</protein>
<dbReference type="Gene3D" id="3.30.2160.10">
    <property type="entry name" value="Hect, E3 ligase catalytic domain"/>
    <property type="match status" value="1"/>
</dbReference>
<evidence type="ECO:0000313" key="8">
    <source>
        <dbReference type="Proteomes" id="UP001501940"/>
    </source>
</evidence>
<dbReference type="Pfam" id="PF13540">
    <property type="entry name" value="RCC1_2"/>
    <property type="match status" value="1"/>
</dbReference>
<dbReference type="Gene3D" id="3.90.1750.10">
    <property type="entry name" value="Hect, E3 ligase catalytic domains"/>
    <property type="match status" value="1"/>
</dbReference>
<dbReference type="FunFam" id="3.30.2410.10:FF:000003">
    <property type="entry name" value="probable E3 ubiquitin-protein ligase HERC4 isoform X1"/>
    <property type="match status" value="1"/>
</dbReference>
<evidence type="ECO:0000313" key="7">
    <source>
        <dbReference type="Ensembl" id="ENSAOCP00000060873.1"/>
    </source>
</evidence>
<dbReference type="PROSITE" id="PS00626">
    <property type="entry name" value="RCC1_2"/>
    <property type="match status" value="1"/>
</dbReference>
<feature type="repeat" description="RCC1" evidence="5">
    <location>
        <begin position="298"/>
        <end position="350"/>
    </location>
</feature>
<dbReference type="Ensembl" id="ENSAOCT00000042805.1">
    <property type="protein sequence ID" value="ENSAOCP00000060873.1"/>
    <property type="gene ID" value="ENSAOCG00000005985.2"/>
</dbReference>
<dbReference type="GO" id="GO:0016567">
    <property type="term" value="P:protein ubiquitination"/>
    <property type="evidence" value="ECO:0007669"/>
    <property type="project" value="TreeGrafter"/>
</dbReference>
<dbReference type="Pfam" id="PF00632">
    <property type="entry name" value="HECT"/>
    <property type="match status" value="1"/>
</dbReference>
<accession>A0AAQ5Z451</accession>
<dbReference type="InterPro" id="IPR000569">
    <property type="entry name" value="HECT_dom"/>
</dbReference>
<dbReference type="InterPro" id="IPR058923">
    <property type="entry name" value="RCC1-like_dom"/>
</dbReference>
<dbReference type="InterPro" id="IPR051709">
    <property type="entry name" value="Ub-ligase/GTPase-reg"/>
</dbReference>
<feature type="repeat" description="RCC1" evidence="5">
    <location>
        <begin position="141"/>
        <end position="193"/>
    </location>
</feature>
<dbReference type="Proteomes" id="UP001501940">
    <property type="component" value="Chromosome 3"/>
</dbReference>
<evidence type="ECO:0000256" key="2">
    <source>
        <dbReference type="ARBA" id="ARBA00022737"/>
    </source>
</evidence>
<dbReference type="SUPFAM" id="SSF50985">
    <property type="entry name" value="RCC1/BLIP-II"/>
    <property type="match status" value="1"/>
</dbReference>
<dbReference type="InterPro" id="IPR000408">
    <property type="entry name" value="Reg_chr_condens"/>
</dbReference>
<dbReference type="SMART" id="SM00119">
    <property type="entry name" value="HECTc"/>
    <property type="match status" value="1"/>
</dbReference>
<dbReference type="PROSITE" id="PS50237">
    <property type="entry name" value="HECT"/>
    <property type="match status" value="1"/>
</dbReference>
<feature type="repeat" description="RCC1" evidence="5">
    <location>
        <begin position="194"/>
        <end position="245"/>
    </location>
</feature>
<keyword evidence="1" id="KW-0808">Transferase</keyword>
<dbReference type="SUPFAM" id="SSF56204">
    <property type="entry name" value="Hect, E3 ligase catalytic domain"/>
    <property type="match status" value="1"/>
</dbReference>
<dbReference type="InterPro" id="IPR009091">
    <property type="entry name" value="RCC1/BLIP-II"/>
</dbReference>
<organism evidence="7 8">
    <name type="scientific">Amphiprion ocellaris</name>
    <name type="common">Clown anemonefish</name>
    <dbReference type="NCBI Taxonomy" id="80972"/>
    <lineage>
        <taxon>Eukaryota</taxon>
        <taxon>Metazoa</taxon>
        <taxon>Chordata</taxon>
        <taxon>Craniata</taxon>
        <taxon>Vertebrata</taxon>
        <taxon>Euteleostomi</taxon>
        <taxon>Actinopterygii</taxon>
        <taxon>Neopterygii</taxon>
        <taxon>Teleostei</taxon>
        <taxon>Neoteleostei</taxon>
        <taxon>Acanthomorphata</taxon>
        <taxon>Ovalentaria</taxon>
        <taxon>Pomacentridae</taxon>
        <taxon>Amphiprion</taxon>
    </lineage>
</organism>
<dbReference type="GeneTree" id="ENSGT00940000163989"/>
<dbReference type="GO" id="GO:0005737">
    <property type="term" value="C:cytoplasm"/>
    <property type="evidence" value="ECO:0007669"/>
    <property type="project" value="TreeGrafter"/>
</dbReference>
<dbReference type="Gene3D" id="3.30.2410.10">
    <property type="entry name" value="Hect, E3 ligase catalytic domain"/>
    <property type="match status" value="1"/>
</dbReference>
<evidence type="ECO:0000256" key="5">
    <source>
        <dbReference type="PROSITE-ProRule" id="PRU00235"/>
    </source>
</evidence>
<dbReference type="PANTHER" id="PTHR45622:SF73">
    <property type="entry name" value="E3 UBIQUITIN-PROTEIN LIGASE HERC4-LIKE ISOFORM X1-RELATED"/>
    <property type="match status" value="1"/>
</dbReference>
<evidence type="ECO:0000256" key="1">
    <source>
        <dbReference type="ARBA" id="ARBA00022679"/>
    </source>
</evidence>
<dbReference type="InterPro" id="IPR035983">
    <property type="entry name" value="Hect_E3_ubiquitin_ligase"/>
</dbReference>
<evidence type="ECO:0000259" key="6">
    <source>
        <dbReference type="PROSITE" id="PS50237"/>
    </source>
</evidence>
<dbReference type="Pfam" id="PF25390">
    <property type="entry name" value="WD40_RLD"/>
    <property type="match status" value="1"/>
</dbReference>
<feature type="active site" description="Glycyl thioester intermediate" evidence="4">
    <location>
        <position position="998"/>
    </location>
</feature>
<feature type="domain" description="HECT" evidence="6">
    <location>
        <begin position="728"/>
        <end position="1029"/>
    </location>
</feature>
<keyword evidence="2" id="KW-0677">Repeat</keyword>
<dbReference type="Gene3D" id="2.130.10.30">
    <property type="entry name" value="Regulator of chromosome condensation 1/beta-lactamase-inhibitor protein II"/>
    <property type="match status" value="1"/>
</dbReference>
<dbReference type="PROSITE" id="PS50012">
    <property type="entry name" value="RCC1_3"/>
    <property type="match status" value="4"/>
</dbReference>
<sequence>MFCWGEDSQQGFWLQQRPEARSEAAVQHLEVRYRVSDLSAASSVLSFVKSNGNAFIMRTAESRDGRRVREKQKFVKSKEKMKAVSCGDEDHVMLLSDRGALLSVDSTQTPLTARPLEAFSNIQVSQVSCGTKHSVVLTRDGWVFTWGQNSRGQLGLGKKSSGSGSPELVRSLSEIPLVQICAGGDQSFGLSVSGGLFSWGRNDCGQLGLGDSTDRSTPTSVQCLNMKKTVHVSCGKDHTAILTKHGSVFTFGSGQFGQLGHNSTRNEVRPRLVAELWGAKVIKLECGRNHTLVLTDTRKVYSFGCDDQGQLGRGDDPTVPLPVQLPNEPNNVEVRNIFAAENCSFATCLSNQDIHEDSNPESLTQHRLDDVIDKWSSELDPKSWKKIRQEICKMFSSACCLNQSFLEQSGDKHFQTSPKFCGLNLKLARRAFKKLVKKDDVRAEVEAAVLKLLPSLQKKTLSVEALRIYLLLIELLHVIQKHTRQRSTKLAEAVAAAVISLSLESLQVIGDWWSSLSASTMVRYVTVWKQAVSVILTSEHDPYKSGIRNLLQVLQFMYNANSRVAESQRIPDNDFYLSIDEMFLRRDLLVWQMRSQQVFNVEPVIVGNFPIVMDLQSKKRVFDLNADSSKKGDIDEYEEDLFWEFGICYPSSHYFELELRRASILEDTFEELAAADPEDYKRPLSVNTARQQCKYLLYCLVTLCDFEPVFFLQVFFDENFRLSNLDMKDFFYEVFHEMISAESGMFMFNDSETLAWFPSTAAQEDQRFYMFGVLCGLALYNQHIIYLPFPLVLFKKLLGVKPSLEDMIEFSPTVGESLQSILEDYTDDDIVNLYMDFMINWDGKEVDLDPKNPEKPLTSQNKREFVDAYVNHAFNTSVETVFQAFKRGFFQVCERDLVKLFRPKELQEVMVGKHFQDWEKLKQNTRYQGDFHPNHRTVQMFWEVFEELSENQKKAFLWFVTGFEQVPILSKDKIAMTIRVRLVQDLDYDRYYPETHTCNSVLELPLYSTKEIMQTKLTEALSNNRRIRQ</sequence>
<dbReference type="GO" id="GO:0006511">
    <property type="term" value="P:ubiquitin-dependent protein catabolic process"/>
    <property type="evidence" value="ECO:0007669"/>
    <property type="project" value="TreeGrafter"/>
</dbReference>
<reference evidence="7 8" key="1">
    <citation type="submission" date="2022-01" db="EMBL/GenBank/DDBJ databases">
        <title>A chromosome-scale genome assembly of the false clownfish, Amphiprion ocellaris.</title>
        <authorList>
            <person name="Ryu T."/>
        </authorList>
    </citation>
    <scope>NUCLEOTIDE SEQUENCE [LARGE SCALE GENOMIC DNA]</scope>
</reference>
<keyword evidence="8" id="KW-1185">Reference proteome</keyword>
<reference evidence="7" key="3">
    <citation type="submission" date="2025-09" db="UniProtKB">
        <authorList>
            <consortium name="Ensembl"/>
        </authorList>
    </citation>
    <scope>IDENTIFICATION</scope>
</reference>
<dbReference type="PANTHER" id="PTHR45622">
    <property type="entry name" value="UBIQUITIN-PROTEIN LIGASE E3A-RELATED"/>
    <property type="match status" value="1"/>
</dbReference>